<dbReference type="Pfam" id="PF10405">
    <property type="entry name" value="BHD_3"/>
    <property type="match status" value="1"/>
</dbReference>
<dbReference type="InterPro" id="IPR018326">
    <property type="entry name" value="Rad4_beta-hairpin_dom1"/>
</dbReference>
<feature type="domain" description="Rad4 beta-hairpin" evidence="6">
    <location>
        <begin position="430"/>
        <end position="486"/>
    </location>
</feature>
<dbReference type="EMBL" id="OX365899">
    <property type="protein sequence ID" value="CAI4058850.1"/>
    <property type="molecule type" value="Genomic_DNA"/>
</dbReference>
<evidence type="ECO:0000256" key="4">
    <source>
        <dbReference type="ARBA" id="ARBA00023204"/>
    </source>
</evidence>
<dbReference type="GO" id="GO:0003697">
    <property type="term" value="F:single-stranded DNA binding"/>
    <property type="evidence" value="ECO:0007669"/>
    <property type="project" value="TreeGrafter"/>
</dbReference>
<sequence>MAKRLFESGHRDQAKQKIRKNAEQEALFYEEEEVNDSFNEFDRVEEEVLSDIDWDEVPLDGSITVTVSNIHQDAGTVNKHKRKRNRKAFNYHRLKYGLHLVMMPFMLSLLKSRMKWADDDRLNRRLRRSVPKLIIKKFKNWDLKGRASKSASLRTLLLGLVLWFRSNYKINSNGIRQNFNRLQYLIRYADSQKINAVSESKYKDVFANQQDFYGNRPSMNDDIEDIRKMAKKKLANRDILTLFLIIILNNILPGPKKLYLCFALPLHNYDIRCNRVKWQIENGIGKVPNKFDSDLIQPYFWIELEFPTLSDDELYIIDPIAHLDEREMVLKKHKDQFVPNYQPSMDMKYNLNQRFHYVIHIEYTKKVMQDVSPRYVPNICYRYFDLSESSPILKSKHYLSYQNLSRWLKIFNRKNAPPQDDKLMKRIALSNFTLPKSVTEIKRADNFIVPSLLKSGEALNLHIEPAATLALGNTLKEPLFWKKDVIELKSTQHWAILGRSILPDTQPLKRKKYLPMKERMVRNLDRYVIKELFSFEQTMETPKYPSTYHDHLGREHVITDLSHYKNKFGNIEIYSTETKPDGFELIGLDKGDNVKGLIKRYNKTHQRPQKIEYLEVVSGFDFKQKKGHAIPKIESILVKESDYKLVQRLKCQTKLLLGLSSWDILLTKLRLNDRLNTDYGNIENNKVCDDC</sequence>
<dbReference type="InterPro" id="IPR004583">
    <property type="entry name" value="DNA_repair_Rad4"/>
</dbReference>
<dbReference type="Proteomes" id="UP001162087">
    <property type="component" value="Chromosome 4"/>
</dbReference>
<feature type="domain" description="Rad4 beta-hairpin" evidence="8">
    <location>
        <begin position="565"/>
        <end position="650"/>
    </location>
</feature>
<evidence type="ECO:0000256" key="1">
    <source>
        <dbReference type="ARBA" id="ARBA00004123"/>
    </source>
</evidence>
<protein>
    <recommendedName>
        <fullName evidence="11">RAD34-like protein</fullName>
    </recommendedName>
</protein>
<evidence type="ECO:0000313" key="9">
    <source>
        <dbReference type="EMBL" id="CAI4058850.1"/>
    </source>
</evidence>
<dbReference type="GO" id="GO:0000111">
    <property type="term" value="C:nucleotide-excision repair factor 2 complex"/>
    <property type="evidence" value="ECO:0007669"/>
    <property type="project" value="TreeGrafter"/>
</dbReference>
<proteinExistence type="inferred from homology"/>
<dbReference type="Gene3D" id="3.90.260.10">
    <property type="entry name" value="Transglutaminase-like"/>
    <property type="match status" value="1"/>
</dbReference>
<organism evidence="9 10">
    <name type="scientific">Saccharomyces kudriavzevii (strain ATCC MYA-4449 / AS 2.2408 / CBS 8840 / NBRC 1802 / NCYC 2889)</name>
    <name type="common">Yeast</name>
    <dbReference type="NCBI Taxonomy" id="226230"/>
    <lineage>
        <taxon>Eukaryota</taxon>
        <taxon>Fungi</taxon>
        <taxon>Dikarya</taxon>
        <taxon>Ascomycota</taxon>
        <taxon>Saccharomycotina</taxon>
        <taxon>Saccharomycetes</taxon>
        <taxon>Saccharomycetales</taxon>
        <taxon>Saccharomycetaceae</taxon>
        <taxon>Saccharomyces</taxon>
    </lineage>
</organism>
<dbReference type="GO" id="GO:0071942">
    <property type="term" value="C:XPC complex"/>
    <property type="evidence" value="ECO:0007669"/>
    <property type="project" value="TreeGrafter"/>
</dbReference>
<dbReference type="Gene3D" id="3.30.70.2460">
    <property type="entry name" value="Rad4, beta-hairpin domain BHD3"/>
    <property type="match status" value="1"/>
</dbReference>
<dbReference type="SMART" id="SM01032">
    <property type="entry name" value="BHD_3"/>
    <property type="match status" value="1"/>
</dbReference>
<name>A0AA35JGJ2_SACK1</name>
<keyword evidence="5" id="KW-0539">Nucleus</keyword>
<dbReference type="PANTHER" id="PTHR12135:SF2">
    <property type="entry name" value="DNA REPAIR PROTEIN RAD34"/>
    <property type="match status" value="1"/>
</dbReference>
<comment type="similarity">
    <text evidence="2">Belongs to the XPC family.</text>
</comment>
<evidence type="ECO:0000259" key="7">
    <source>
        <dbReference type="SMART" id="SM01031"/>
    </source>
</evidence>
<dbReference type="InterPro" id="IPR042488">
    <property type="entry name" value="Rad4_BHD3_sf"/>
</dbReference>
<dbReference type="SMART" id="SM01030">
    <property type="entry name" value="BHD_1"/>
    <property type="match status" value="1"/>
</dbReference>
<dbReference type="InterPro" id="IPR036985">
    <property type="entry name" value="Transglutaminase-like_sf"/>
</dbReference>
<evidence type="ECO:0000256" key="3">
    <source>
        <dbReference type="ARBA" id="ARBA00022763"/>
    </source>
</evidence>
<dbReference type="GO" id="GO:0005737">
    <property type="term" value="C:cytoplasm"/>
    <property type="evidence" value="ECO:0007669"/>
    <property type="project" value="TreeGrafter"/>
</dbReference>
<evidence type="ECO:0008006" key="11">
    <source>
        <dbReference type="Google" id="ProtNLM"/>
    </source>
</evidence>
<accession>A0AA35JGJ2</accession>
<keyword evidence="4" id="KW-0234">DNA repair</keyword>
<keyword evidence="10" id="KW-1185">Reference proteome</keyword>
<gene>
    <name evidence="9" type="primary">SKDI04G5250</name>
    <name evidence="9" type="ORF">SKDI_04G5250</name>
</gene>
<evidence type="ECO:0000313" key="10">
    <source>
        <dbReference type="Proteomes" id="UP001162087"/>
    </source>
</evidence>
<dbReference type="RefSeq" id="XP_056086946.1">
    <property type="nucleotide sequence ID" value="XM_056227090.1"/>
</dbReference>
<evidence type="ECO:0000256" key="2">
    <source>
        <dbReference type="ARBA" id="ARBA00009525"/>
    </source>
</evidence>
<dbReference type="InterPro" id="IPR018327">
    <property type="entry name" value="BHD_2"/>
</dbReference>
<comment type="subcellular location">
    <subcellularLocation>
        <location evidence="1">Nucleus</location>
    </subcellularLocation>
</comment>
<evidence type="ECO:0000259" key="8">
    <source>
        <dbReference type="SMART" id="SM01032"/>
    </source>
</evidence>
<evidence type="ECO:0000259" key="6">
    <source>
        <dbReference type="SMART" id="SM01030"/>
    </source>
</evidence>
<dbReference type="GeneID" id="80923246"/>
<feature type="domain" description="Rad4 beta-hairpin" evidence="7">
    <location>
        <begin position="488"/>
        <end position="543"/>
    </location>
</feature>
<dbReference type="InterPro" id="IPR018328">
    <property type="entry name" value="Rad4_beta-hairpin_dom3"/>
</dbReference>
<evidence type="ECO:0000256" key="5">
    <source>
        <dbReference type="ARBA" id="ARBA00023242"/>
    </source>
</evidence>
<reference evidence="9" key="1">
    <citation type="submission" date="2022-10" db="EMBL/GenBank/DDBJ databases">
        <authorList>
            <person name="Byrne P K."/>
        </authorList>
    </citation>
    <scope>NUCLEOTIDE SEQUENCE</scope>
    <source>
        <strain evidence="9">IFO1802</strain>
    </source>
</reference>
<dbReference type="SMART" id="SM01031">
    <property type="entry name" value="BHD_2"/>
    <property type="match status" value="1"/>
</dbReference>
<dbReference type="GO" id="GO:0003684">
    <property type="term" value="F:damaged DNA binding"/>
    <property type="evidence" value="ECO:0007669"/>
    <property type="project" value="InterPro"/>
</dbReference>
<dbReference type="GO" id="GO:0006289">
    <property type="term" value="P:nucleotide-excision repair"/>
    <property type="evidence" value="ECO:0007669"/>
    <property type="project" value="InterPro"/>
</dbReference>
<dbReference type="GO" id="GO:0006298">
    <property type="term" value="P:mismatch repair"/>
    <property type="evidence" value="ECO:0007669"/>
    <property type="project" value="TreeGrafter"/>
</dbReference>
<dbReference type="AlphaFoldDB" id="A0AA35JGJ2"/>
<dbReference type="PANTHER" id="PTHR12135">
    <property type="entry name" value="DNA REPAIR PROTEIN XP-C / RAD4"/>
    <property type="match status" value="1"/>
</dbReference>
<keyword evidence="3" id="KW-0227">DNA damage</keyword>